<keyword evidence="1" id="KW-0472">Membrane</keyword>
<feature type="transmembrane region" description="Helical" evidence="1">
    <location>
        <begin position="37"/>
        <end position="55"/>
    </location>
</feature>
<dbReference type="AlphaFoldDB" id="A0AAP9M351"/>
<evidence type="ECO:0008006" key="4">
    <source>
        <dbReference type="Google" id="ProtNLM"/>
    </source>
</evidence>
<proteinExistence type="predicted"/>
<dbReference type="EMBL" id="CP050964">
    <property type="protein sequence ID" value="QIX93186.1"/>
    <property type="molecule type" value="Genomic_DNA"/>
</dbReference>
<reference evidence="2 3" key="1">
    <citation type="submission" date="2019-11" db="EMBL/GenBank/DDBJ databases">
        <title>FDA dAtabase for Regulatory Grade micrObial Sequences (FDA-ARGOS): Supporting development and validation of Infectious Disease Dx tests.</title>
        <authorList>
            <person name="Turner S."/>
            <person name="Byrd R."/>
            <person name="Tallon L."/>
            <person name="Sadzewicz L."/>
            <person name="Vavikolanu K."/>
            <person name="Mehta A."/>
            <person name="Aluvathingal J."/>
            <person name="Nadendla S."/>
            <person name="Myers T."/>
            <person name="Yan Y."/>
            <person name="Sichtig H."/>
        </authorList>
    </citation>
    <scope>NUCLEOTIDE SEQUENCE [LARGE SCALE GENOMIC DNA]</scope>
    <source>
        <strain evidence="2 3">FDAARGOS_739</strain>
    </source>
</reference>
<evidence type="ECO:0000256" key="1">
    <source>
        <dbReference type="SAM" id="Phobius"/>
    </source>
</evidence>
<evidence type="ECO:0000313" key="3">
    <source>
        <dbReference type="Proteomes" id="UP000501069"/>
    </source>
</evidence>
<organism evidence="2 3">
    <name type="scientific">Enterocloster clostridioformis</name>
    <dbReference type="NCBI Taxonomy" id="1531"/>
    <lineage>
        <taxon>Bacteria</taxon>
        <taxon>Bacillati</taxon>
        <taxon>Bacillota</taxon>
        <taxon>Clostridia</taxon>
        <taxon>Lachnospirales</taxon>
        <taxon>Lachnospiraceae</taxon>
        <taxon>Enterocloster</taxon>
    </lineage>
</organism>
<evidence type="ECO:0000313" key="2">
    <source>
        <dbReference type="EMBL" id="QIX93186.1"/>
    </source>
</evidence>
<keyword evidence="1" id="KW-0812">Transmembrane</keyword>
<feature type="transmembrane region" description="Helical" evidence="1">
    <location>
        <begin position="7"/>
        <end position="25"/>
    </location>
</feature>
<accession>A0AAP9M351</accession>
<dbReference type="Proteomes" id="UP000501069">
    <property type="component" value="Chromosome"/>
</dbReference>
<name>A0AAP9M351_9FIRM</name>
<keyword evidence="1" id="KW-1133">Transmembrane helix</keyword>
<dbReference type="InterPro" id="IPR032111">
    <property type="entry name" value="Clostridium_phage_holin"/>
</dbReference>
<gene>
    <name evidence="2" type="ORF">FOC47_23095</name>
</gene>
<sequence>MYMQITDYIKPELIVVAFVLYFVGMWTKQSEAVKDRYIPLINGGLGIVICGIYVLATSTCRSGQEIFMAIFTAITQGILLAGLSTYVNQIIKQAGREE</sequence>
<feature type="transmembrane region" description="Helical" evidence="1">
    <location>
        <begin position="67"/>
        <end position="87"/>
    </location>
</feature>
<protein>
    <recommendedName>
        <fullName evidence="4">Holin</fullName>
    </recommendedName>
</protein>
<dbReference type="Pfam" id="PF16079">
    <property type="entry name" value="Phage_holin_5_2"/>
    <property type="match status" value="1"/>
</dbReference>